<reference evidence="1 2" key="1">
    <citation type="submission" date="2020-09" db="EMBL/GenBank/DDBJ databases">
        <title>De no assembly of potato wild relative species, Solanum commersonii.</title>
        <authorList>
            <person name="Cho K."/>
        </authorList>
    </citation>
    <scope>NUCLEOTIDE SEQUENCE [LARGE SCALE GENOMIC DNA]</scope>
    <source>
        <strain evidence="1">LZ3.2</strain>
        <tissue evidence="1">Leaf</tissue>
    </source>
</reference>
<dbReference type="AlphaFoldDB" id="A0A9J5ZUP8"/>
<organism evidence="1 2">
    <name type="scientific">Solanum commersonii</name>
    <name type="common">Commerson's wild potato</name>
    <name type="synonym">Commerson's nightshade</name>
    <dbReference type="NCBI Taxonomy" id="4109"/>
    <lineage>
        <taxon>Eukaryota</taxon>
        <taxon>Viridiplantae</taxon>
        <taxon>Streptophyta</taxon>
        <taxon>Embryophyta</taxon>
        <taxon>Tracheophyta</taxon>
        <taxon>Spermatophyta</taxon>
        <taxon>Magnoliopsida</taxon>
        <taxon>eudicotyledons</taxon>
        <taxon>Gunneridae</taxon>
        <taxon>Pentapetalae</taxon>
        <taxon>asterids</taxon>
        <taxon>lamiids</taxon>
        <taxon>Solanales</taxon>
        <taxon>Solanaceae</taxon>
        <taxon>Solanoideae</taxon>
        <taxon>Solaneae</taxon>
        <taxon>Solanum</taxon>
    </lineage>
</organism>
<name>A0A9J5ZUP8_SOLCO</name>
<keyword evidence="2" id="KW-1185">Reference proteome</keyword>
<proteinExistence type="predicted"/>
<sequence>MIYSNSRELRKADMDEVKRWILSLLKPEERPMTRALKVGFISTELLTRYCKLIGHKYPDHICSKCNREDNIIPDIQLE</sequence>
<evidence type="ECO:0000313" key="2">
    <source>
        <dbReference type="Proteomes" id="UP000824120"/>
    </source>
</evidence>
<accession>A0A9J5ZUP8</accession>
<protein>
    <submittedName>
        <fullName evidence="1">Uncharacterized protein</fullName>
    </submittedName>
</protein>
<evidence type="ECO:0000313" key="1">
    <source>
        <dbReference type="EMBL" id="KAG5615679.1"/>
    </source>
</evidence>
<dbReference type="EMBL" id="JACXVP010000003">
    <property type="protein sequence ID" value="KAG5615679.1"/>
    <property type="molecule type" value="Genomic_DNA"/>
</dbReference>
<dbReference type="OrthoDB" id="1295633at2759"/>
<dbReference type="Proteomes" id="UP000824120">
    <property type="component" value="Chromosome 3"/>
</dbReference>
<gene>
    <name evidence="1" type="ORF">H5410_015503</name>
</gene>
<comment type="caution">
    <text evidence="1">The sequence shown here is derived from an EMBL/GenBank/DDBJ whole genome shotgun (WGS) entry which is preliminary data.</text>
</comment>